<reference evidence="5 6" key="1">
    <citation type="journal article" date="2014" name="BMC Genomics">
        <title>Comparison of environmental and isolate Sulfobacillus genomes reveals diverse carbon, sulfur, nitrogen, and hydrogen metabolisms.</title>
        <authorList>
            <person name="Justice N.B."/>
            <person name="Norman A."/>
            <person name="Brown C.T."/>
            <person name="Singh A."/>
            <person name="Thomas B.C."/>
            <person name="Banfield J.F."/>
        </authorList>
    </citation>
    <scope>NUCLEOTIDE SEQUENCE [LARGE SCALE GENOMIC DNA]</scope>
    <source>
        <strain evidence="5">AMDSBA4</strain>
    </source>
</reference>
<comment type="caution">
    <text evidence="5">The sequence shown here is derived from an EMBL/GenBank/DDBJ whole genome shotgun (WGS) entry which is preliminary data.</text>
</comment>
<sequence>MSLERETGIPLYRQIQDYIRGKIEAKEWVVGDQIPTEQQLGQQFGVSRITVVKAVSRLVDEGFLRKEQGRGTFVTGVALVPEPLTLRSFTEEMRDRGLQPGSTILEKIAMEPSRRLQDRLGLEPGQKVFRLVRLLLANGQPMGLHRTYLPCHRFPDVLDFIESNVSLYATLRAHYGIEPESGIETYSAIQLDAEECRLLDVPEGSPAFSVERQTFADASPFEFVSALMRSDQFHYTVQLHRKHGRDSNGK</sequence>
<protein>
    <submittedName>
        <fullName evidence="5">GntR family transcriptional regulator</fullName>
    </submittedName>
</protein>
<dbReference type="GO" id="GO:0045892">
    <property type="term" value="P:negative regulation of DNA-templated transcription"/>
    <property type="evidence" value="ECO:0007669"/>
    <property type="project" value="TreeGrafter"/>
</dbReference>
<dbReference type="InterPro" id="IPR050679">
    <property type="entry name" value="Bact_HTH_transcr_reg"/>
</dbReference>
<evidence type="ECO:0000256" key="3">
    <source>
        <dbReference type="ARBA" id="ARBA00023163"/>
    </source>
</evidence>
<dbReference type="FunFam" id="1.10.10.10:FF:000079">
    <property type="entry name" value="GntR family transcriptional regulator"/>
    <property type="match status" value="1"/>
</dbReference>
<keyword evidence="1" id="KW-0805">Transcription regulation</keyword>
<dbReference type="AlphaFoldDB" id="A0A2T2XDX7"/>
<feature type="domain" description="HTH gntR-type" evidence="4">
    <location>
        <begin position="9"/>
        <end position="77"/>
    </location>
</feature>
<dbReference type="Pfam" id="PF00392">
    <property type="entry name" value="GntR"/>
    <property type="match status" value="1"/>
</dbReference>
<dbReference type="Proteomes" id="UP000242972">
    <property type="component" value="Unassembled WGS sequence"/>
</dbReference>
<dbReference type="InterPro" id="IPR028978">
    <property type="entry name" value="Chorismate_lyase_/UTRA_dom_sf"/>
</dbReference>
<keyword evidence="3" id="KW-0804">Transcription</keyword>
<evidence type="ECO:0000259" key="4">
    <source>
        <dbReference type="PROSITE" id="PS50949"/>
    </source>
</evidence>
<dbReference type="SMART" id="SM00345">
    <property type="entry name" value="HTH_GNTR"/>
    <property type="match status" value="1"/>
</dbReference>
<dbReference type="Gene3D" id="1.10.10.10">
    <property type="entry name" value="Winged helix-like DNA-binding domain superfamily/Winged helix DNA-binding domain"/>
    <property type="match status" value="1"/>
</dbReference>
<evidence type="ECO:0000313" key="5">
    <source>
        <dbReference type="EMBL" id="PSR32699.1"/>
    </source>
</evidence>
<dbReference type="SUPFAM" id="SSF64288">
    <property type="entry name" value="Chorismate lyase-like"/>
    <property type="match status" value="1"/>
</dbReference>
<accession>A0A2T2XDX7</accession>
<evidence type="ECO:0000256" key="1">
    <source>
        <dbReference type="ARBA" id="ARBA00023015"/>
    </source>
</evidence>
<dbReference type="PRINTS" id="PR00035">
    <property type="entry name" value="HTHGNTR"/>
</dbReference>
<dbReference type="GO" id="GO:0003700">
    <property type="term" value="F:DNA-binding transcription factor activity"/>
    <property type="evidence" value="ECO:0007669"/>
    <property type="project" value="InterPro"/>
</dbReference>
<gene>
    <name evidence="5" type="ORF">C7B46_13145</name>
</gene>
<dbReference type="Pfam" id="PF07702">
    <property type="entry name" value="UTRA"/>
    <property type="match status" value="1"/>
</dbReference>
<dbReference type="Gene3D" id="3.40.1410.10">
    <property type="entry name" value="Chorismate lyase-like"/>
    <property type="match status" value="1"/>
</dbReference>
<organism evidence="5 6">
    <name type="scientific">Sulfobacillus benefaciens</name>
    <dbReference type="NCBI Taxonomy" id="453960"/>
    <lineage>
        <taxon>Bacteria</taxon>
        <taxon>Bacillati</taxon>
        <taxon>Bacillota</taxon>
        <taxon>Clostridia</taxon>
        <taxon>Eubacteriales</taxon>
        <taxon>Clostridiales Family XVII. Incertae Sedis</taxon>
        <taxon>Sulfobacillus</taxon>
    </lineage>
</organism>
<name>A0A2T2XDX7_9FIRM</name>
<dbReference type="InterPro" id="IPR036390">
    <property type="entry name" value="WH_DNA-bd_sf"/>
</dbReference>
<dbReference type="PROSITE" id="PS50949">
    <property type="entry name" value="HTH_GNTR"/>
    <property type="match status" value="1"/>
</dbReference>
<proteinExistence type="predicted"/>
<dbReference type="PANTHER" id="PTHR44846:SF1">
    <property type="entry name" value="MANNOSYL-D-GLYCERATE TRANSPORT_METABOLISM SYSTEM REPRESSOR MNGR-RELATED"/>
    <property type="match status" value="1"/>
</dbReference>
<dbReference type="InterPro" id="IPR000524">
    <property type="entry name" value="Tscrpt_reg_HTH_GntR"/>
</dbReference>
<dbReference type="InterPro" id="IPR036388">
    <property type="entry name" value="WH-like_DNA-bd_sf"/>
</dbReference>
<dbReference type="CDD" id="cd07377">
    <property type="entry name" value="WHTH_GntR"/>
    <property type="match status" value="1"/>
</dbReference>
<dbReference type="EMBL" id="PXYW01000033">
    <property type="protein sequence ID" value="PSR32699.1"/>
    <property type="molecule type" value="Genomic_DNA"/>
</dbReference>
<evidence type="ECO:0000256" key="2">
    <source>
        <dbReference type="ARBA" id="ARBA00023125"/>
    </source>
</evidence>
<dbReference type="PANTHER" id="PTHR44846">
    <property type="entry name" value="MANNOSYL-D-GLYCERATE TRANSPORT/METABOLISM SYSTEM REPRESSOR MNGR-RELATED"/>
    <property type="match status" value="1"/>
</dbReference>
<keyword evidence="2" id="KW-0238">DNA-binding</keyword>
<dbReference type="GO" id="GO:0003677">
    <property type="term" value="F:DNA binding"/>
    <property type="evidence" value="ECO:0007669"/>
    <property type="project" value="UniProtKB-KW"/>
</dbReference>
<dbReference type="SUPFAM" id="SSF46785">
    <property type="entry name" value="Winged helix' DNA-binding domain"/>
    <property type="match status" value="1"/>
</dbReference>
<dbReference type="InterPro" id="IPR011663">
    <property type="entry name" value="UTRA"/>
</dbReference>
<dbReference type="SMART" id="SM00866">
    <property type="entry name" value="UTRA"/>
    <property type="match status" value="1"/>
</dbReference>
<evidence type="ECO:0000313" key="6">
    <source>
        <dbReference type="Proteomes" id="UP000242972"/>
    </source>
</evidence>